<dbReference type="SUPFAM" id="SSF48350">
    <property type="entry name" value="GTPase activation domain, GAP"/>
    <property type="match status" value="1"/>
</dbReference>
<feature type="non-terminal residue" evidence="3">
    <location>
        <position position="125"/>
    </location>
</feature>
<dbReference type="PROSITE" id="PS50238">
    <property type="entry name" value="RHOGAP"/>
    <property type="match status" value="1"/>
</dbReference>
<evidence type="ECO:0000256" key="1">
    <source>
        <dbReference type="ARBA" id="ARBA00022468"/>
    </source>
</evidence>
<dbReference type="PANTHER" id="PTHR14963:SF7">
    <property type="entry name" value="RHO GTPASE-ACTIVATING PROTEIN 19"/>
    <property type="match status" value="1"/>
</dbReference>
<sequence>LMVFDKKGKKPVPDKERQIEALQLLFLLLPSANRNLLKLLLDLLYQTAKHQDRNKMTAYNLALMFAPHILWPRNLMAADLQGNITKLNNGTAFLIKHSQKLFRAPAYIRELARLQFAGSKPSVIR</sequence>
<keyword evidence="1" id="KW-0343">GTPase activation</keyword>
<feature type="non-terminal residue" evidence="3">
    <location>
        <position position="1"/>
    </location>
</feature>
<organism evidence="3 4">
    <name type="scientific">Scyliorhinus torazame</name>
    <name type="common">Cloudy catshark</name>
    <name type="synonym">Catulus torazame</name>
    <dbReference type="NCBI Taxonomy" id="75743"/>
    <lineage>
        <taxon>Eukaryota</taxon>
        <taxon>Metazoa</taxon>
        <taxon>Chordata</taxon>
        <taxon>Craniata</taxon>
        <taxon>Vertebrata</taxon>
        <taxon>Chondrichthyes</taxon>
        <taxon>Elasmobranchii</taxon>
        <taxon>Galeomorphii</taxon>
        <taxon>Galeoidea</taxon>
        <taxon>Carcharhiniformes</taxon>
        <taxon>Scyliorhinidae</taxon>
        <taxon>Scyliorhinus</taxon>
    </lineage>
</organism>
<dbReference type="Pfam" id="PF00620">
    <property type="entry name" value="RhoGAP"/>
    <property type="match status" value="1"/>
</dbReference>
<dbReference type="GO" id="GO:0007165">
    <property type="term" value="P:signal transduction"/>
    <property type="evidence" value="ECO:0007669"/>
    <property type="project" value="InterPro"/>
</dbReference>
<keyword evidence="4" id="KW-1185">Reference proteome</keyword>
<reference evidence="3 4" key="1">
    <citation type="journal article" date="2018" name="Nat. Ecol. Evol.">
        <title>Shark genomes provide insights into elasmobranch evolution and the origin of vertebrates.</title>
        <authorList>
            <person name="Hara Y"/>
            <person name="Yamaguchi K"/>
            <person name="Onimaru K"/>
            <person name="Kadota M"/>
            <person name="Koyanagi M"/>
            <person name="Keeley SD"/>
            <person name="Tatsumi K"/>
            <person name="Tanaka K"/>
            <person name="Motone F"/>
            <person name="Kageyama Y"/>
            <person name="Nozu R"/>
            <person name="Adachi N"/>
            <person name="Nishimura O"/>
            <person name="Nakagawa R"/>
            <person name="Tanegashima C"/>
            <person name="Kiyatake I"/>
            <person name="Matsumoto R"/>
            <person name="Murakumo K"/>
            <person name="Nishida K"/>
            <person name="Terakita A"/>
            <person name="Kuratani S"/>
            <person name="Sato K"/>
            <person name="Hyodo S Kuraku.S."/>
        </authorList>
    </citation>
    <scope>NUCLEOTIDE SEQUENCE [LARGE SCALE GENOMIC DNA]</scope>
</reference>
<dbReference type="OrthoDB" id="10061772at2759"/>
<dbReference type="Proteomes" id="UP000288216">
    <property type="component" value="Unassembled WGS sequence"/>
</dbReference>
<name>A0A401Q9I3_SCYTO</name>
<dbReference type="GO" id="GO:0005737">
    <property type="term" value="C:cytoplasm"/>
    <property type="evidence" value="ECO:0007669"/>
    <property type="project" value="TreeGrafter"/>
</dbReference>
<proteinExistence type="predicted"/>
<dbReference type="STRING" id="75743.A0A401Q9I3"/>
<evidence type="ECO:0000313" key="3">
    <source>
        <dbReference type="EMBL" id="GCB82044.1"/>
    </source>
</evidence>
<dbReference type="Gene3D" id="1.10.555.10">
    <property type="entry name" value="Rho GTPase activation protein"/>
    <property type="match status" value="1"/>
</dbReference>
<dbReference type="PANTHER" id="PTHR14963">
    <property type="entry name" value="RHO GTPASE ACTIVATING PROTEIN 18,19-RELATED"/>
    <property type="match status" value="1"/>
</dbReference>
<dbReference type="InterPro" id="IPR008936">
    <property type="entry name" value="Rho_GTPase_activation_prot"/>
</dbReference>
<comment type="caution">
    <text evidence="3">The sequence shown here is derived from an EMBL/GenBank/DDBJ whole genome shotgun (WGS) entry which is preliminary data.</text>
</comment>
<accession>A0A401Q9I3</accession>
<dbReference type="AlphaFoldDB" id="A0A401Q9I3"/>
<evidence type="ECO:0000259" key="2">
    <source>
        <dbReference type="PROSITE" id="PS50238"/>
    </source>
</evidence>
<evidence type="ECO:0000313" key="4">
    <source>
        <dbReference type="Proteomes" id="UP000288216"/>
    </source>
</evidence>
<dbReference type="InterPro" id="IPR000198">
    <property type="entry name" value="RhoGAP_dom"/>
</dbReference>
<dbReference type="OMA" id="QASEDNC"/>
<dbReference type="GO" id="GO:0051056">
    <property type="term" value="P:regulation of small GTPase mediated signal transduction"/>
    <property type="evidence" value="ECO:0007669"/>
    <property type="project" value="TreeGrafter"/>
</dbReference>
<protein>
    <recommendedName>
        <fullName evidence="2">Rho-GAP domain-containing protein</fullName>
    </recommendedName>
</protein>
<dbReference type="EMBL" id="BFAA01027122">
    <property type="protein sequence ID" value="GCB82044.1"/>
    <property type="molecule type" value="Genomic_DNA"/>
</dbReference>
<feature type="domain" description="Rho-GAP" evidence="2">
    <location>
        <begin position="1"/>
        <end position="102"/>
    </location>
</feature>
<dbReference type="GO" id="GO:0005096">
    <property type="term" value="F:GTPase activator activity"/>
    <property type="evidence" value="ECO:0007669"/>
    <property type="project" value="UniProtKB-KW"/>
</dbReference>
<gene>
    <name evidence="3" type="ORF">scyTo_0023200</name>
</gene>